<keyword evidence="5 6" id="KW-0378">Hydrolase</keyword>
<dbReference type="PRINTS" id="PR00599">
    <property type="entry name" value="MAPEPTIDASE"/>
</dbReference>
<feature type="binding site" evidence="6">
    <location>
        <position position="90"/>
    </location>
    <ligand>
        <name>substrate</name>
    </ligand>
</feature>
<evidence type="ECO:0000256" key="5">
    <source>
        <dbReference type="ARBA" id="ARBA00022801"/>
    </source>
</evidence>
<keyword evidence="10" id="KW-1185">Reference proteome</keyword>
<evidence type="ECO:0000256" key="3">
    <source>
        <dbReference type="ARBA" id="ARBA00022670"/>
    </source>
</evidence>
<feature type="binding site" evidence="6">
    <location>
        <position position="215"/>
    </location>
    <ligand>
        <name>a divalent metal cation</name>
        <dbReference type="ChEBI" id="CHEBI:60240"/>
        <label>2</label>
        <note>catalytic</note>
    </ligand>
</feature>
<comment type="catalytic activity">
    <reaction evidence="6 7">
        <text>Release of N-terminal amino acids, preferentially methionine, from peptides and arylamides.</text>
        <dbReference type="EC" id="3.4.11.18"/>
    </reaction>
</comment>
<dbReference type="InterPro" id="IPR036005">
    <property type="entry name" value="Creatinase/aminopeptidase-like"/>
</dbReference>
<comment type="caution">
    <text evidence="9">The sequence shown here is derived from an EMBL/GenBank/DDBJ whole genome shotgun (WGS) entry which is preliminary data.</text>
</comment>
<feature type="binding site" evidence="6">
    <location>
        <position position="189"/>
    </location>
    <ligand>
        <name>substrate</name>
    </ligand>
</feature>
<sequence>MAILLKSRKEIDKLREAGRLVAQTFEVLRPYVKPGTTTAELDKIAEDFIRSHNATPIYKGYGGHPGGNGRPAIPPFPGTICASVNEVICHGIPSDKQVLQDGDIIGVDIGVILNGWVGDSCMTYAVGNVDEESQRLMEVTRKSMELGIEQARHGNHLGDIGAAIQTYAESHGFSVVRDLVGHGVGRSLHEDPNVPHFGRPGTNKRIQKGMVFTIEPMINVGTYKTETLADRWTIVTADRKRSAQYEHSLAITDGAPELLTVL</sequence>
<feature type="binding site" evidence="6">
    <location>
        <position position="246"/>
    </location>
    <ligand>
        <name>a divalent metal cation</name>
        <dbReference type="ChEBI" id="CHEBI:60240"/>
        <label>2</label>
        <note>catalytic</note>
    </ligand>
</feature>
<dbReference type="Proteomes" id="UP000287224">
    <property type="component" value="Unassembled WGS sequence"/>
</dbReference>
<feature type="domain" description="Peptidase M24" evidence="8">
    <location>
        <begin position="13"/>
        <end position="253"/>
    </location>
</feature>
<evidence type="ECO:0000259" key="8">
    <source>
        <dbReference type="Pfam" id="PF00557"/>
    </source>
</evidence>
<evidence type="ECO:0000256" key="7">
    <source>
        <dbReference type="RuleBase" id="RU003653"/>
    </source>
</evidence>
<comment type="cofactor">
    <cofactor evidence="6">
        <name>Co(2+)</name>
        <dbReference type="ChEBI" id="CHEBI:48828"/>
    </cofactor>
    <cofactor evidence="6">
        <name>Zn(2+)</name>
        <dbReference type="ChEBI" id="CHEBI:29105"/>
    </cofactor>
    <cofactor evidence="6">
        <name>Mn(2+)</name>
        <dbReference type="ChEBI" id="CHEBI:29035"/>
    </cofactor>
    <cofactor evidence="6">
        <name>Fe(2+)</name>
        <dbReference type="ChEBI" id="CHEBI:29033"/>
    </cofactor>
    <text evidence="6">Binds 2 divalent metal cations per subunit. Has a high-affinity and a low affinity metal-binding site. The true nature of the physiological cofactor is under debate. The enzyme is active with cobalt, zinc, manganese or divalent iron ions. Most likely, methionine aminopeptidases function as mononuclear Fe(2+)-metalloproteases under physiological conditions, and the catalytically relevant metal-binding site has been assigned to the histidine-containing high-affinity site.</text>
</comment>
<dbReference type="InterPro" id="IPR000994">
    <property type="entry name" value="Pept_M24"/>
</dbReference>
<feature type="binding site" evidence="6">
    <location>
        <position position="246"/>
    </location>
    <ligand>
        <name>a divalent metal cation</name>
        <dbReference type="ChEBI" id="CHEBI:60240"/>
        <label>1</label>
    </ligand>
</feature>
<dbReference type="HAMAP" id="MF_01974">
    <property type="entry name" value="MetAP_1"/>
    <property type="match status" value="1"/>
</dbReference>
<dbReference type="SUPFAM" id="SSF55920">
    <property type="entry name" value="Creatinase/aminopeptidase"/>
    <property type="match status" value="1"/>
</dbReference>
<dbReference type="InterPro" id="IPR002467">
    <property type="entry name" value="Pept_M24A_MAP1"/>
</dbReference>
<evidence type="ECO:0000256" key="6">
    <source>
        <dbReference type="HAMAP-Rule" id="MF_01974"/>
    </source>
</evidence>
<reference evidence="10" key="1">
    <citation type="submission" date="2018-12" db="EMBL/GenBank/DDBJ databases">
        <title>Tengunoibacter tsumagoiensis gen. nov., sp. nov., Dictyobacter kobayashii sp. nov., D. alpinus sp. nov., and D. joshuensis sp. nov. and description of Dictyobacteraceae fam. nov. within the order Ktedonobacterales isolated from Tengu-no-mugimeshi.</title>
        <authorList>
            <person name="Wang C.M."/>
            <person name="Zheng Y."/>
            <person name="Sakai Y."/>
            <person name="Toyoda A."/>
            <person name="Minakuchi Y."/>
            <person name="Abe K."/>
            <person name="Yokota A."/>
            <person name="Yabe S."/>
        </authorList>
    </citation>
    <scope>NUCLEOTIDE SEQUENCE [LARGE SCALE GENOMIC DNA]</scope>
    <source>
        <strain evidence="10">S-27</strain>
    </source>
</reference>
<name>A0A401Z7Z0_9CHLR</name>
<evidence type="ECO:0000256" key="1">
    <source>
        <dbReference type="ARBA" id="ARBA00002521"/>
    </source>
</evidence>
<dbReference type="GO" id="GO:0005829">
    <property type="term" value="C:cytosol"/>
    <property type="evidence" value="ECO:0007669"/>
    <property type="project" value="TreeGrafter"/>
</dbReference>
<evidence type="ECO:0000256" key="4">
    <source>
        <dbReference type="ARBA" id="ARBA00022723"/>
    </source>
</evidence>
<evidence type="ECO:0000256" key="2">
    <source>
        <dbReference type="ARBA" id="ARBA00022438"/>
    </source>
</evidence>
<evidence type="ECO:0000313" key="9">
    <source>
        <dbReference type="EMBL" id="GCE02955.1"/>
    </source>
</evidence>
<dbReference type="GO" id="GO:0006508">
    <property type="term" value="P:proteolysis"/>
    <property type="evidence" value="ECO:0007669"/>
    <property type="project" value="UniProtKB-KW"/>
</dbReference>
<dbReference type="PANTHER" id="PTHR43330:SF27">
    <property type="entry name" value="METHIONINE AMINOPEPTIDASE"/>
    <property type="match status" value="1"/>
</dbReference>
<keyword evidence="3 6" id="KW-0645">Protease</keyword>
<dbReference type="EMBL" id="BIFQ01000001">
    <property type="protein sequence ID" value="GCE02955.1"/>
    <property type="molecule type" value="Genomic_DNA"/>
</dbReference>
<dbReference type="OrthoDB" id="9802055at2"/>
<dbReference type="GO" id="GO:0070006">
    <property type="term" value="F:metalloaminopeptidase activity"/>
    <property type="evidence" value="ECO:0007669"/>
    <property type="project" value="UniProtKB-UniRule"/>
</dbReference>
<dbReference type="Pfam" id="PF00557">
    <property type="entry name" value="Peptidase_M24"/>
    <property type="match status" value="1"/>
</dbReference>
<comment type="function">
    <text evidence="1 6">Removes the N-terminal methionine from nascent proteins. The N-terminal methionine is often cleaved when the second residue in the primary sequence is small and uncharged (Met-Ala-, Cys, Gly, Pro, Ser, Thr, or Val). Requires deformylation of the N(alpha)-formylated initiator methionine before it can be hydrolyzed.</text>
</comment>
<protein>
    <recommendedName>
        <fullName evidence="6 7">Methionine aminopeptidase</fullName>
        <shortName evidence="6">MAP</shortName>
        <shortName evidence="6">MetAP</shortName>
        <ecNumber evidence="6 7">3.4.11.18</ecNumber>
    </recommendedName>
    <alternativeName>
        <fullName evidence="6">Peptidase M</fullName>
    </alternativeName>
</protein>
<comment type="subunit">
    <text evidence="6">Monomer.</text>
</comment>
<organism evidence="9 10">
    <name type="scientific">Dictyobacter aurantiacus</name>
    <dbReference type="NCBI Taxonomy" id="1936993"/>
    <lineage>
        <taxon>Bacteria</taxon>
        <taxon>Bacillati</taxon>
        <taxon>Chloroflexota</taxon>
        <taxon>Ktedonobacteria</taxon>
        <taxon>Ktedonobacterales</taxon>
        <taxon>Dictyobacteraceae</taxon>
        <taxon>Dictyobacter</taxon>
    </lineage>
</organism>
<keyword evidence="2 6" id="KW-0031">Aminopeptidase</keyword>
<proteinExistence type="inferred from homology"/>
<dbReference type="InterPro" id="IPR001714">
    <property type="entry name" value="Pept_M24_MAP"/>
</dbReference>
<dbReference type="CDD" id="cd01086">
    <property type="entry name" value="MetAP1"/>
    <property type="match status" value="1"/>
</dbReference>
<feature type="binding site" evidence="6">
    <location>
        <position position="119"/>
    </location>
    <ligand>
        <name>a divalent metal cation</name>
        <dbReference type="ChEBI" id="CHEBI:60240"/>
        <label>2</label>
        <note>catalytic</note>
    </ligand>
</feature>
<accession>A0A401Z7Z0</accession>
<feature type="binding site" evidence="6">
    <location>
        <position position="108"/>
    </location>
    <ligand>
        <name>a divalent metal cation</name>
        <dbReference type="ChEBI" id="CHEBI:60240"/>
        <label>1</label>
    </ligand>
</feature>
<keyword evidence="4 6" id="KW-0479">Metal-binding</keyword>
<dbReference type="PANTHER" id="PTHR43330">
    <property type="entry name" value="METHIONINE AMINOPEPTIDASE"/>
    <property type="match status" value="1"/>
</dbReference>
<dbReference type="Gene3D" id="3.90.230.10">
    <property type="entry name" value="Creatinase/methionine aminopeptidase superfamily"/>
    <property type="match status" value="1"/>
</dbReference>
<dbReference type="EC" id="3.4.11.18" evidence="6 7"/>
<dbReference type="GO" id="GO:0046872">
    <property type="term" value="F:metal ion binding"/>
    <property type="evidence" value="ECO:0007669"/>
    <property type="project" value="UniProtKB-UniRule"/>
</dbReference>
<dbReference type="GO" id="GO:0004239">
    <property type="term" value="F:initiator methionyl aminopeptidase activity"/>
    <property type="evidence" value="ECO:0007669"/>
    <property type="project" value="UniProtKB-UniRule"/>
</dbReference>
<dbReference type="NCBIfam" id="TIGR00500">
    <property type="entry name" value="met_pdase_I"/>
    <property type="match status" value="1"/>
</dbReference>
<feature type="binding site" evidence="6">
    <location>
        <position position="119"/>
    </location>
    <ligand>
        <name>a divalent metal cation</name>
        <dbReference type="ChEBI" id="CHEBI:60240"/>
        <label>1</label>
    </ligand>
</feature>
<gene>
    <name evidence="6 9" type="primary">map</name>
    <name evidence="9" type="ORF">KDAU_02840</name>
</gene>
<comment type="similarity">
    <text evidence="6">Belongs to the peptidase M24A family. Methionine aminopeptidase type 1 subfamily.</text>
</comment>
<dbReference type="AlphaFoldDB" id="A0A401Z7Z0"/>
<feature type="binding site" evidence="6">
    <location>
        <position position="182"/>
    </location>
    <ligand>
        <name>a divalent metal cation</name>
        <dbReference type="ChEBI" id="CHEBI:60240"/>
        <label>2</label>
        <note>catalytic</note>
    </ligand>
</feature>
<evidence type="ECO:0000313" key="10">
    <source>
        <dbReference type="Proteomes" id="UP000287224"/>
    </source>
</evidence>
<dbReference type="RefSeq" id="WP_126594283.1">
    <property type="nucleotide sequence ID" value="NZ_BIFQ01000001.1"/>
</dbReference>